<evidence type="ECO:0000313" key="2">
    <source>
        <dbReference type="EMBL" id="TFK04886.1"/>
    </source>
</evidence>
<feature type="region of interest" description="Disordered" evidence="1">
    <location>
        <begin position="165"/>
        <end position="196"/>
    </location>
</feature>
<dbReference type="Proteomes" id="UP000297703">
    <property type="component" value="Unassembled WGS sequence"/>
</dbReference>
<protein>
    <submittedName>
        <fullName evidence="2">Carbohydrate sulfotransferase 4</fullName>
    </submittedName>
</protein>
<reference evidence="2 3" key="2">
    <citation type="submission" date="2019-04" db="EMBL/GenBank/DDBJ databases">
        <title>The genome sequence of big-headed turtle.</title>
        <authorList>
            <person name="Gong S."/>
        </authorList>
    </citation>
    <scope>NUCLEOTIDE SEQUENCE [LARGE SCALE GENOMIC DNA]</scope>
    <source>
        <strain evidence="2">DO16091913</strain>
        <tissue evidence="2">Muscle</tissue>
    </source>
</reference>
<keyword evidence="2" id="KW-0808">Transferase</keyword>
<comment type="caution">
    <text evidence="2">The sequence shown here is derived from an EMBL/GenBank/DDBJ whole genome shotgun (WGS) entry which is preliminary data.</text>
</comment>
<gene>
    <name evidence="2" type="ORF">DR999_PMT12496</name>
</gene>
<dbReference type="AlphaFoldDB" id="A0A4D9E3J5"/>
<evidence type="ECO:0000256" key="1">
    <source>
        <dbReference type="SAM" id="MobiDB-lite"/>
    </source>
</evidence>
<reference evidence="2 3" key="1">
    <citation type="submission" date="2019-04" db="EMBL/GenBank/DDBJ databases">
        <title>Draft genome of the big-headed turtle Platysternon megacephalum.</title>
        <authorList>
            <person name="Gong S."/>
        </authorList>
    </citation>
    <scope>NUCLEOTIDE SEQUENCE [LARGE SCALE GENOMIC DNA]</scope>
    <source>
        <strain evidence="2">DO16091913</strain>
        <tissue evidence="2">Muscle</tissue>
    </source>
</reference>
<organism evidence="2 3">
    <name type="scientific">Platysternon megacephalum</name>
    <name type="common">big-headed turtle</name>
    <dbReference type="NCBI Taxonomy" id="55544"/>
    <lineage>
        <taxon>Eukaryota</taxon>
        <taxon>Metazoa</taxon>
        <taxon>Chordata</taxon>
        <taxon>Craniata</taxon>
        <taxon>Vertebrata</taxon>
        <taxon>Euteleostomi</taxon>
        <taxon>Archelosauria</taxon>
        <taxon>Testudinata</taxon>
        <taxon>Testudines</taxon>
        <taxon>Cryptodira</taxon>
        <taxon>Durocryptodira</taxon>
        <taxon>Testudinoidea</taxon>
        <taxon>Platysternidae</taxon>
        <taxon>Platysternon</taxon>
    </lineage>
</organism>
<keyword evidence="3" id="KW-1185">Reference proteome</keyword>
<dbReference type="GO" id="GO:0016740">
    <property type="term" value="F:transferase activity"/>
    <property type="evidence" value="ECO:0007669"/>
    <property type="project" value="UniProtKB-KW"/>
</dbReference>
<feature type="compositionally biased region" description="Basic and acidic residues" evidence="1">
    <location>
        <begin position="171"/>
        <end position="182"/>
    </location>
</feature>
<evidence type="ECO:0000313" key="3">
    <source>
        <dbReference type="Proteomes" id="UP000297703"/>
    </source>
</evidence>
<proteinExistence type="predicted"/>
<name>A0A4D9E3J5_9SAUR</name>
<accession>A0A4D9E3J5</accession>
<sequence>MGDRRWGKQPGQLQSPQLSCSFYRASSLPTCPPPAACGGINLRSTHNTGQGGRQVLLCPRDGLFCAVPCHTQHTMTVRTYCIHTTLQQSDIEQATGCPSDGLFGWSQAVTHSVLYTQSSGRSRTKPWPPQLSLCCRALATGSVAETAGSRGQIYILMQRRHKWEVGSVDQKAPHPSREERKGGPVLAAPTRSPARP</sequence>
<dbReference type="EMBL" id="QXTE01000125">
    <property type="protein sequence ID" value="TFK04886.1"/>
    <property type="molecule type" value="Genomic_DNA"/>
</dbReference>